<evidence type="ECO:0000313" key="2">
    <source>
        <dbReference type="EMBL" id="MFC4906657.1"/>
    </source>
</evidence>
<keyword evidence="3" id="KW-1185">Reference proteome</keyword>
<feature type="transmembrane region" description="Helical" evidence="1">
    <location>
        <begin position="29"/>
        <end position="50"/>
    </location>
</feature>
<evidence type="ECO:0008006" key="4">
    <source>
        <dbReference type="Google" id="ProtNLM"/>
    </source>
</evidence>
<dbReference type="EMBL" id="JBHSIT010000001">
    <property type="protein sequence ID" value="MFC4906657.1"/>
    <property type="molecule type" value="Genomic_DNA"/>
</dbReference>
<keyword evidence="1" id="KW-1133">Transmembrane helix</keyword>
<protein>
    <recommendedName>
        <fullName evidence="4">Phage protein</fullName>
    </recommendedName>
</protein>
<gene>
    <name evidence="2" type="ORF">ACFPCY_04965</name>
</gene>
<dbReference type="RefSeq" id="WP_378252337.1">
    <property type="nucleotide sequence ID" value="NZ_JBHSIT010000001.1"/>
</dbReference>
<evidence type="ECO:0000256" key="1">
    <source>
        <dbReference type="SAM" id="Phobius"/>
    </source>
</evidence>
<organism evidence="2 3">
    <name type="scientific">Actinomadura gamaensis</name>
    <dbReference type="NCBI Taxonomy" id="1763541"/>
    <lineage>
        <taxon>Bacteria</taxon>
        <taxon>Bacillati</taxon>
        <taxon>Actinomycetota</taxon>
        <taxon>Actinomycetes</taxon>
        <taxon>Streptosporangiales</taxon>
        <taxon>Thermomonosporaceae</taxon>
        <taxon>Actinomadura</taxon>
    </lineage>
</organism>
<proteinExistence type="predicted"/>
<keyword evidence="1" id="KW-0812">Transmembrane</keyword>
<accession>A0ABV9TRB9</accession>
<reference evidence="3" key="1">
    <citation type="journal article" date="2019" name="Int. J. Syst. Evol. Microbiol.">
        <title>The Global Catalogue of Microorganisms (GCM) 10K type strain sequencing project: providing services to taxonomists for standard genome sequencing and annotation.</title>
        <authorList>
            <consortium name="The Broad Institute Genomics Platform"/>
            <consortium name="The Broad Institute Genome Sequencing Center for Infectious Disease"/>
            <person name="Wu L."/>
            <person name="Ma J."/>
        </authorList>
    </citation>
    <scope>NUCLEOTIDE SEQUENCE [LARGE SCALE GENOMIC DNA]</scope>
    <source>
        <strain evidence="3">KLKA75</strain>
    </source>
</reference>
<evidence type="ECO:0000313" key="3">
    <source>
        <dbReference type="Proteomes" id="UP001595872"/>
    </source>
</evidence>
<name>A0ABV9TRB9_9ACTN</name>
<dbReference type="Proteomes" id="UP001595872">
    <property type="component" value="Unassembled WGS sequence"/>
</dbReference>
<comment type="caution">
    <text evidence="2">The sequence shown here is derived from an EMBL/GenBank/DDBJ whole genome shotgun (WGS) entry which is preliminary data.</text>
</comment>
<sequence>MSDFFQVLREIVRTVRAGSESTARTIRTACLIMAFASSIISVIAAAVWAIKILA</sequence>
<keyword evidence="1" id="KW-0472">Membrane</keyword>